<sequence length="402" mass="44785">MYNEKLEALITAALADGVLTDKEKNLLFKKAEAMGIDRDEFELVLEGRLAKRKKEMEAQAPQAAKPAKKEGAIPQELDDLIKEYLTDGIISAKERQVLLNKAQALGLNVDEVDLYIDAQQQKADQAVAAAVNKRRGKTCPYCGSSIPELTDKCPNCGGSITPEASKELEEIIEHLESALVNFKSGKDVDKSKAEVERYARKARMYYGNNPKIQRLLDEVEAESEAAETEAKKNAKKKFWLNIFEKNKKLVLIAIAAIPLFGFIWYEATADARREQAEQEERQEERQAYQEEKAAKNAKDLSYVQNTAKEVNDFLDKGQVDKAANALTMCEASGLGNPLQDNDQTTSLYKSLVANVVDAYLDKGKKKKAQNLVISCSSKFDFGKSGLAELFEKLGCDGNYEFK</sequence>
<organism evidence="2 3">
    <name type="scientific">Segatella copri</name>
    <dbReference type="NCBI Taxonomy" id="165179"/>
    <lineage>
        <taxon>Bacteria</taxon>
        <taxon>Pseudomonadati</taxon>
        <taxon>Bacteroidota</taxon>
        <taxon>Bacteroidia</taxon>
        <taxon>Bacteroidales</taxon>
        <taxon>Prevotellaceae</taxon>
        <taxon>Segatella</taxon>
    </lineage>
</organism>
<gene>
    <name evidence="2" type="ORF">DWX90_12585</name>
</gene>
<comment type="caution">
    <text evidence="2">The sequence shown here is derived from an EMBL/GenBank/DDBJ whole genome shotgun (WGS) entry which is preliminary data.</text>
</comment>
<feature type="coiled-coil region" evidence="1">
    <location>
        <begin position="266"/>
        <end position="298"/>
    </location>
</feature>
<accession>A0AA92TJX5</accession>
<proteinExistence type="predicted"/>
<dbReference type="InterPro" id="IPR029024">
    <property type="entry name" value="TerB-like"/>
</dbReference>
<dbReference type="EMBL" id="QRVN01000030">
    <property type="protein sequence ID" value="RGS45714.1"/>
    <property type="molecule type" value="Genomic_DNA"/>
</dbReference>
<protein>
    <submittedName>
        <fullName evidence="2">Uncharacterized protein</fullName>
    </submittedName>
</protein>
<feature type="coiled-coil region" evidence="1">
    <location>
        <begin position="209"/>
        <end position="236"/>
    </location>
</feature>
<dbReference type="SUPFAM" id="SSF158682">
    <property type="entry name" value="TerB-like"/>
    <property type="match status" value="1"/>
</dbReference>
<dbReference type="Gene3D" id="1.10.3680.10">
    <property type="entry name" value="TerB-like"/>
    <property type="match status" value="1"/>
</dbReference>
<name>A0AA92TJX5_9BACT</name>
<dbReference type="Proteomes" id="UP000286113">
    <property type="component" value="Unassembled WGS sequence"/>
</dbReference>
<reference evidence="2 3" key="1">
    <citation type="submission" date="2018-08" db="EMBL/GenBank/DDBJ databases">
        <title>A genome reference for cultivated species of the human gut microbiota.</title>
        <authorList>
            <person name="Zou Y."/>
            <person name="Xue W."/>
            <person name="Luo G."/>
        </authorList>
    </citation>
    <scope>NUCLEOTIDE SEQUENCE [LARGE SCALE GENOMIC DNA]</scope>
    <source>
        <strain evidence="2 3">AF22-1</strain>
    </source>
</reference>
<dbReference type="AlphaFoldDB" id="A0AA92TJX5"/>
<keyword evidence="1" id="KW-0175">Coiled coil</keyword>
<evidence type="ECO:0000256" key="1">
    <source>
        <dbReference type="SAM" id="Coils"/>
    </source>
</evidence>
<evidence type="ECO:0000313" key="2">
    <source>
        <dbReference type="EMBL" id="RGS45714.1"/>
    </source>
</evidence>
<evidence type="ECO:0000313" key="3">
    <source>
        <dbReference type="Proteomes" id="UP000286113"/>
    </source>
</evidence>